<gene>
    <name evidence="1" type="ORF">ASZ90_020096</name>
</gene>
<dbReference type="Gene3D" id="3.40.50.300">
    <property type="entry name" value="P-loop containing nucleotide triphosphate hydrolases"/>
    <property type="match status" value="1"/>
</dbReference>
<dbReference type="GO" id="GO:0017111">
    <property type="term" value="F:ribonucleoside triphosphate phosphatase activity"/>
    <property type="evidence" value="ECO:0007669"/>
    <property type="project" value="InterPro"/>
</dbReference>
<dbReference type="InterPro" id="IPR004948">
    <property type="entry name" value="Nuc-triphosphatase_THEP1"/>
</dbReference>
<protein>
    <submittedName>
        <fullName evidence="1">Uncharacterized protein</fullName>
    </submittedName>
</protein>
<dbReference type="Pfam" id="PF03266">
    <property type="entry name" value="NTPase_1"/>
    <property type="match status" value="1"/>
</dbReference>
<proteinExistence type="predicted"/>
<comment type="caution">
    <text evidence="1">The sequence shown here is derived from an EMBL/GenBank/DDBJ whole genome shotgun (WGS) entry which is preliminary data.</text>
</comment>
<dbReference type="InterPro" id="IPR027417">
    <property type="entry name" value="P-loop_NTPase"/>
</dbReference>
<sequence length="163" mass="18284">MMELYGKSVLGTADGLVSRKIYLGAGESSPVSLEGESRELEADPIGYALLRLSNGESRVLVMLANHYNGEFEECFRFDRFVFSEDGFRFGEAVIEELLEDDSISDIYIDEIGPIELKGQGFCQILHKALQTDKNLYISVRSKCLNRVIERFGIEEGVCSHTET</sequence>
<organism evidence="1">
    <name type="scientific">hydrocarbon metagenome</name>
    <dbReference type="NCBI Taxonomy" id="938273"/>
    <lineage>
        <taxon>unclassified sequences</taxon>
        <taxon>metagenomes</taxon>
        <taxon>ecological metagenomes</taxon>
    </lineage>
</organism>
<dbReference type="EMBL" id="LNQE01001918">
    <property type="protein sequence ID" value="KUG02464.1"/>
    <property type="molecule type" value="Genomic_DNA"/>
</dbReference>
<accession>A0A0W8E1E7</accession>
<evidence type="ECO:0000313" key="1">
    <source>
        <dbReference type="EMBL" id="KUG02464.1"/>
    </source>
</evidence>
<reference evidence="1" key="1">
    <citation type="journal article" date="2015" name="Proc. Natl. Acad. Sci. U.S.A.">
        <title>Networks of energetic and metabolic interactions define dynamics in microbial communities.</title>
        <authorList>
            <person name="Embree M."/>
            <person name="Liu J.K."/>
            <person name="Al-Bassam M.M."/>
            <person name="Zengler K."/>
        </authorList>
    </citation>
    <scope>NUCLEOTIDE SEQUENCE</scope>
</reference>
<name>A0A0W8E1E7_9ZZZZ</name>
<dbReference type="AlphaFoldDB" id="A0A0W8E1E7"/>